<dbReference type="Gene3D" id="1.20.1250.20">
    <property type="entry name" value="MFS general substrate transporter like domains"/>
    <property type="match status" value="2"/>
</dbReference>
<evidence type="ECO:0000259" key="6">
    <source>
        <dbReference type="PROSITE" id="PS50850"/>
    </source>
</evidence>
<name>A0ABP9VHC0_9DEIO</name>
<gene>
    <name evidence="7" type="primary">ybjJ</name>
    <name evidence="7" type="ORF">Dxin01_03748</name>
</gene>
<evidence type="ECO:0000256" key="5">
    <source>
        <dbReference type="SAM" id="Phobius"/>
    </source>
</evidence>
<dbReference type="RefSeq" id="WP_353543945.1">
    <property type="nucleotide sequence ID" value="NZ_BAABRN010000078.1"/>
</dbReference>
<feature type="transmembrane region" description="Helical" evidence="5">
    <location>
        <begin position="323"/>
        <end position="342"/>
    </location>
</feature>
<feature type="transmembrane region" description="Helical" evidence="5">
    <location>
        <begin position="354"/>
        <end position="372"/>
    </location>
</feature>
<protein>
    <submittedName>
        <fullName evidence="7">Inner membrane protein YbjJ</fullName>
    </submittedName>
</protein>
<dbReference type="CDD" id="cd17393">
    <property type="entry name" value="MFS_MosC_like"/>
    <property type="match status" value="1"/>
</dbReference>
<feature type="transmembrane region" description="Helical" evidence="5">
    <location>
        <begin position="224"/>
        <end position="246"/>
    </location>
</feature>
<evidence type="ECO:0000256" key="3">
    <source>
        <dbReference type="ARBA" id="ARBA00022989"/>
    </source>
</evidence>
<dbReference type="Pfam" id="PF07690">
    <property type="entry name" value="MFS_1"/>
    <property type="match status" value="1"/>
</dbReference>
<comment type="caution">
    <text evidence="7">The sequence shown here is derived from an EMBL/GenBank/DDBJ whole genome shotgun (WGS) entry which is preliminary data.</text>
</comment>
<dbReference type="PANTHER" id="PTHR23514">
    <property type="entry name" value="BYPASS OF STOP CODON PROTEIN 6"/>
    <property type="match status" value="1"/>
</dbReference>
<evidence type="ECO:0000256" key="4">
    <source>
        <dbReference type="ARBA" id="ARBA00023136"/>
    </source>
</evidence>
<proteinExistence type="predicted"/>
<reference evidence="7 8" key="1">
    <citation type="submission" date="2024-02" db="EMBL/GenBank/DDBJ databases">
        <title>Deinococcus xinjiangensis NBRC 107630.</title>
        <authorList>
            <person name="Ichikawa N."/>
            <person name="Katano-Makiyama Y."/>
            <person name="Hidaka K."/>
        </authorList>
    </citation>
    <scope>NUCLEOTIDE SEQUENCE [LARGE SCALE GENOMIC DNA]</scope>
    <source>
        <strain evidence="7 8">NBRC 107630</strain>
    </source>
</reference>
<feature type="transmembrane region" description="Helical" evidence="5">
    <location>
        <begin position="106"/>
        <end position="124"/>
    </location>
</feature>
<dbReference type="InterPro" id="IPR036259">
    <property type="entry name" value="MFS_trans_sf"/>
</dbReference>
<feature type="transmembrane region" description="Helical" evidence="5">
    <location>
        <begin position="82"/>
        <end position="100"/>
    </location>
</feature>
<evidence type="ECO:0000256" key="1">
    <source>
        <dbReference type="ARBA" id="ARBA00004141"/>
    </source>
</evidence>
<feature type="transmembrane region" description="Helical" evidence="5">
    <location>
        <begin position="52"/>
        <end position="75"/>
    </location>
</feature>
<organism evidence="7 8">
    <name type="scientific">Deinococcus xinjiangensis</name>
    <dbReference type="NCBI Taxonomy" id="457454"/>
    <lineage>
        <taxon>Bacteria</taxon>
        <taxon>Thermotogati</taxon>
        <taxon>Deinococcota</taxon>
        <taxon>Deinococci</taxon>
        <taxon>Deinococcales</taxon>
        <taxon>Deinococcaceae</taxon>
        <taxon>Deinococcus</taxon>
    </lineage>
</organism>
<dbReference type="InterPro" id="IPR011701">
    <property type="entry name" value="MFS"/>
</dbReference>
<feature type="domain" description="Major facilitator superfamily (MFS) profile" evidence="6">
    <location>
        <begin position="16"/>
        <end position="403"/>
    </location>
</feature>
<dbReference type="SUPFAM" id="SSF103473">
    <property type="entry name" value="MFS general substrate transporter"/>
    <property type="match status" value="1"/>
</dbReference>
<keyword evidence="3 5" id="KW-1133">Transmembrane helix</keyword>
<dbReference type="PROSITE" id="PS50850">
    <property type="entry name" value="MFS"/>
    <property type="match status" value="1"/>
</dbReference>
<dbReference type="InterPro" id="IPR020846">
    <property type="entry name" value="MFS_dom"/>
</dbReference>
<feature type="transmembrane region" description="Helical" evidence="5">
    <location>
        <begin position="266"/>
        <end position="287"/>
    </location>
</feature>
<dbReference type="InterPro" id="IPR051788">
    <property type="entry name" value="MFS_Transporter"/>
</dbReference>
<keyword evidence="8" id="KW-1185">Reference proteome</keyword>
<dbReference type="Proteomes" id="UP001458946">
    <property type="component" value="Unassembled WGS sequence"/>
</dbReference>
<evidence type="ECO:0000313" key="8">
    <source>
        <dbReference type="Proteomes" id="UP001458946"/>
    </source>
</evidence>
<keyword evidence="2 5" id="KW-0812">Transmembrane</keyword>
<feature type="transmembrane region" description="Helical" evidence="5">
    <location>
        <begin position="171"/>
        <end position="190"/>
    </location>
</feature>
<feature type="transmembrane region" description="Helical" evidence="5">
    <location>
        <begin position="299"/>
        <end position="317"/>
    </location>
</feature>
<dbReference type="PANTHER" id="PTHR23514:SF13">
    <property type="entry name" value="INNER MEMBRANE PROTEIN YBJJ"/>
    <property type="match status" value="1"/>
</dbReference>
<accession>A0ABP9VHC0</accession>
<comment type="subcellular location">
    <subcellularLocation>
        <location evidence="1">Membrane</location>
        <topology evidence="1">Multi-pass membrane protein</topology>
    </subcellularLocation>
</comment>
<evidence type="ECO:0000313" key="7">
    <source>
        <dbReference type="EMBL" id="GAA5503980.1"/>
    </source>
</evidence>
<dbReference type="EMBL" id="BAABRN010000078">
    <property type="protein sequence ID" value="GAA5503980.1"/>
    <property type="molecule type" value="Genomic_DNA"/>
</dbReference>
<sequence>MTAQAVSPAPMLAERARLAVSAIFLVNGALFATWAVNIPSVRDHLKLSAGEIGWALLAIGLGSLCSMPLVGGIIARWGSDRLTQLMVVLTMLALALPFFMPNLWALGAALALFGALNGALDVSMNAQGVTVEKALGRPIMSRLHAYFSLGGVVGAALGTLLVGRVPMQTHVLLVVVLTTLTGLVAGKMLLPDAPHSMQTHVPETTGTEVAGTQAAPTQPTQSKAAGLGLTAPVLLLGSLCFLGMLSEGANYDWAALYFRDVLKLPLSQAGLGYAAFVTCMTLGRWFGDQFRARFGDEKMVRGGALLTSLGLGLALLVHQPLVATLGFAISGLGLSNVVPVMYGTAGHALASRGIAMVATIGYGGFLLGPPLIGFVAQHAGLTAALAIALAAALLVALLGGQAFRLVRANASVL</sequence>
<feature type="transmembrane region" description="Helical" evidence="5">
    <location>
        <begin position="378"/>
        <end position="398"/>
    </location>
</feature>
<keyword evidence="4 5" id="KW-0472">Membrane</keyword>
<feature type="transmembrane region" description="Helical" evidence="5">
    <location>
        <begin position="145"/>
        <end position="165"/>
    </location>
</feature>
<evidence type="ECO:0000256" key="2">
    <source>
        <dbReference type="ARBA" id="ARBA00022692"/>
    </source>
</evidence>
<feature type="transmembrane region" description="Helical" evidence="5">
    <location>
        <begin position="18"/>
        <end position="40"/>
    </location>
</feature>